<keyword evidence="5" id="KW-0456">Lyase</keyword>
<evidence type="ECO:0000256" key="6">
    <source>
        <dbReference type="ARBA" id="ARBA00048348"/>
    </source>
</evidence>
<dbReference type="EC" id="4.2.1.1" evidence="2"/>
<feature type="domain" description="Alpha-carbonic anhydrase" evidence="7">
    <location>
        <begin position="1"/>
        <end position="93"/>
    </location>
</feature>
<dbReference type="PANTHER" id="PTHR18952:SF265">
    <property type="entry name" value="CARBONIC ANHYDRASE"/>
    <property type="match status" value="1"/>
</dbReference>
<proteinExistence type="inferred from homology"/>
<evidence type="ECO:0000256" key="3">
    <source>
        <dbReference type="ARBA" id="ARBA00022723"/>
    </source>
</evidence>
<dbReference type="PANTHER" id="PTHR18952">
    <property type="entry name" value="CARBONIC ANHYDRASE"/>
    <property type="match status" value="1"/>
</dbReference>
<dbReference type="Pfam" id="PF00194">
    <property type="entry name" value="Carb_anhydrase"/>
    <property type="match status" value="1"/>
</dbReference>
<dbReference type="EMBL" id="CAJPIZ010011976">
    <property type="protein sequence ID" value="CAG2113450.1"/>
    <property type="molecule type" value="Genomic_DNA"/>
</dbReference>
<dbReference type="PROSITE" id="PS51144">
    <property type="entry name" value="ALPHA_CA_2"/>
    <property type="match status" value="1"/>
</dbReference>
<dbReference type="SUPFAM" id="SSF51069">
    <property type="entry name" value="Carbonic anhydrase"/>
    <property type="match status" value="1"/>
</dbReference>
<keyword evidence="9" id="KW-1185">Reference proteome</keyword>
<organism evidence="8">
    <name type="scientific">Medioppia subpectinata</name>
    <dbReference type="NCBI Taxonomy" id="1979941"/>
    <lineage>
        <taxon>Eukaryota</taxon>
        <taxon>Metazoa</taxon>
        <taxon>Ecdysozoa</taxon>
        <taxon>Arthropoda</taxon>
        <taxon>Chelicerata</taxon>
        <taxon>Arachnida</taxon>
        <taxon>Acari</taxon>
        <taxon>Acariformes</taxon>
        <taxon>Sarcoptiformes</taxon>
        <taxon>Oribatida</taxon>
        <taxon>Brachypylina</taxon>
        <taxon>Oppioidea</taxon>
        <taxon>Oppiidae</taxon>
        <taxon>Medioppia</taxon>
    </lineage>
</organism>
<dbReference type="InterPro" id="IPR023561">
    <property type="entry name" value="Carbonic_anhydrase_a-class"/>
</dbReference>
<name>A0A7R9L0X5_9ACAR</name>
<evidence type="ECO:0000259" key="7">
    <source>
        <dbReference type="PROSITE" id="PS51144"/>
    </source>
</evidence>
<evidence type="ECO:0000256" key="2">
    <source>
        <dbReference type="ARBA" id="ARBA00012925"/>
    </source>
</evidence>
<sequence length="103" mass="11899">FSSKVDINEGISLLDLLPEDKDLFYKYMGSLTTPPCSESAEFIIFVDPIYLNPNQISQFRRISGEPMDGIVQNLDHNRRDQQSINDRIVWLSDPFSIDNIDFE</sequence>
<dbReference type="InterPro" id="IPR001148">
    <property type="entry name" value="CA_dom"/>
</dbReference>
<evidence type="ECO:0000313" key="9">
    <source>
        <dbReference type="Proteomes" id="UP000759131"/>
    </source>
</evidence>
<keyword evidence="4" id="KW-0862">Zinc</keyword>
<comment type="catalytic activity">
    <reaction evidence="6">
        <text>hydrogencarbonate + H(+) = CO2 + H2O</text>
        <dbReference type="Rhea" id="RHEA:10748"/>
        <dbReference type="ChEBI" id="CHEBI:15377"/>
        <dbReference type="ChEBI" id="CHEBI:15378"/>
        <dbReference type="ChEBI" id="CHEBI:16526"/>
        <dbReference type="ChEBI" id="CHEBI:17544"/>
        <dbReference type="EC" id="4.2.1.1"/>
    </reaction>
</comment>
<dbReference type="OrthoDB" id="6435244at2759"/>
<dbReference type="InterPro" id="IPR036398">
    <property type="entry name" value="CA_dom_sf"/>
</dbReference>
<dbReference type="EMBL" id="OC866551">
    <property type="protein sequence ID" value="CAD7633020.1"/>
    <property type="molecule type" value="Genomic_DNA"/>
</dbReference>
<dbReference type="GO" id="GO:0005886">
    <property type="term" value="C:plasma membrane"/>
    <property type="evidence" value="ECO:0007669"/>
    <property type="project" value="TreeGrafter"/>
</dbReference>
<evidence type="ECO:0000256" key="5">
    <source>
        <dbReference type="ARBA" id="ARBA00023239"/>
    </source>
</evidence>
<dbReference type="Gene3D" id="3.10.200.10">
    <property type="entry name" value="Alpha carbonic anhydrase"/>
    <property type="match status" value="1"/>
</dbReference>
<dbReference type="Proteomes" id="UP000759131">
    <property type="component" value="Unassembled WGS sequence"/>
</dbReference>
<gene>
    <name evidence="8" type="ORF">OSB1V03_LOCUS13419</name>
</gene>
<dbReference type="AlphaFoldDB" id="A0A7R9L0X5"/>
<accession>A0A7R9L0X5</accession>
<evidence type="ECO:0000256" key="1">
    <source>
        <dbReference type="ARBA" id="ARBA00010718"/>
    </source>
</evidence>
<dbReference type="GO" id="GO:0004089">
    <property type="term" value="F:carbonate dehydratase activity"/>
    <property type="evidence" value="ECO:0007669"/>
    <property type="project" value="UniProtKB-EC"/>
</dbReference>
<evidence type="ECO:0000313" key="8">
    <source>
        <dbReference type="EMBL" id="CAD7633020.1"/>
    </source>
</evidence>
<dbReference type="GO" id="GO:0008270">
    <property type="term" value="F:zinc ion binding"/>
    <property type="evidence" value="ECO:0007669"/>
    <property type="project" value="InterPro"/>
</dbReference>
<keyword evidence="3" id="KW-0479">Metal-binding</keyword>
<feature type="non-terminal residue" evidence="8">
    <location>
        <position position="103"/>
    </location>
</feature>
<reference evidence="8" key="1">
    <citation type="submission" date="2020-11" db="EMBL/GenBank/DDBJ databases">
        <authorList>
            <person name="Tran Van P."/>
        </authorList>
    </citation>
    <scope>NUCLEOTIDE SEQUENCE</scope>
</reference>
<comment type="similarity">
    <text evidence="1">Belongs to the alpha-carbonic anhydrase family.</text>
</comment>
<protein>
    <recommendedName>
        <fullName evidence="2">carbonic anhydrase</fullName>
        <ecNumber evidence="2">4.2.1.1</ecNumber>
    </recommendedName>
</protein>
<evidence type="ECO:0000256" key="4">
    <source>
        <dbReference type="ARBA" id="ARBA00022833"/>
    </source>
</evidence>